<reference evidence="7 8" key="1">
    <citation type="submission" date="2016-06" db="EMBL/GenBank/DDBJ databases">
        <authorList>
            <person name="Kjaerup R.B."/>
            <person name="Dalgaard T.S."/>
            <person name="Juul-Madsen H.R."/>
        </authorList>
    </citation>
    <scope>NUCLEOTIDE SEQUENCE [LARGE SCALE GENOMIC DNA]</scope>
</reference>
<keyword evidence="8" id="KW-1185">Reference proteome</keyword>
<keyword evidence="3" id="KW-0812">Transmembrane</keyword>
<dbReference type="EMBL" id="LT853696">
    <property type="protein sequence ID" value="SMQ50525.1"/>
    <property type="molecule type" value="Genomic_DNA"/>
</dbReference>
<evidence type="ECO:0000256" key="6">
    <source>
        <dbReference type="RuleBase" id="RU363053"/>
    </source>
</evidence>
<evidence type="ECO:0000256" key="1">
    <source>
        <dbReference type="ARBA" id="ARBA00004141"/>
    </source>
</evidence>
<keyword evidence="5" id="KW-0472">Membrane</keyword>
<evidence type="ECO:0000313" key="8">
    <source>
        <dbReference type="Proteomes" id="UP000215127"/>
    </source>
</evidence>
<keyword evidence="4" id="KW-1133">Transmembrane helix</keyword>
<dbReference type="PANTHER" id="PTHR11266">
    <property type="entry name" value="PEROXISOMAL MEMBRANE PROTEIN 2, PXMP2 MPV17"/>
    <property type="match status" value="1"/>
</dbReference>
<comment type="similarity">
    <text evidence="2 6">Belongs to the peroxisomal membrane protein PXMP2/4 family.</text>
</comment>
<comment type="subcellular location">
    <subcellularLocation>
        <location evidence="1">Membrane</location>
        <topology evidence="1">Multi-pass membrane protein</topology>
    </subcellularLocation>
</comment>
<name>A0A1X7RSZ3_ZYMT9</name>
<evidence type="ECO:0000256" key="5">
    <source>
        <dbReference type="ARBA" id="ARBA00023136"/>
    </source>
</evidence>
<sequence length="254" mass="28469">MELLEILIKFGASDRQLRNKHNLLTCIFTTTSPLLHHIARITRRTFHRTALSELHYQDYQHLLRSTATMFAAYRAFAIRRPLVAAGASTAVLFATGDAMAQHAVEGNFSKGKGHDFGRTARMALYGGAVFGPIATKWFGALQKKIVIPGKPNLEIVARVAADQTIFATCNLFVFLSSMAIMEGSDPQKKLESTYFKALQKNWMIWPLVQFVNFKYVPLGHRVLVVNIVSLGWNCYMSFLNSQGGEQYEVLPPDV</sequence>
<gene>
    <name evidence="7" type="ORF">ZT3D7_G5678</name>
</gene>
<protein>
    <submittedName>
        <fullName evidence="7">Uncharacterized protein</fullName>
    </submittedName>
</protein>
<organism evidence="7 8">
    <name type="scientific">Zymoseptoria tritici (strain ST99CH_3D7)</name>
    <dbReference type="NCBI Taxonomy" id="1276538"/>
    <lineage>
        <taxon>Eukaryota</taxon>
        <taxon>Fungi</taxon>
        <taxon>Dikarya</taxon>
        <taxon>Ascomycota</taxon>
        <taxon>Pezizomycotina</taxon>
        <taxon>Dothideomycetes</taxon>
        <taxon>Dothideomycetidae</taxon>
        <taxon>Mycosphaerellales</taxon>
        <taxon>Mycosphaerellaceae</taxon>
        <taxon>Zymoseptoria</taxon>
    </lineage>
</organism>
<dbReference type="AlphaFoldDB" id="A0A1X7RSZ3"/>
<evidence type="ECO:0000256" key="3">
    <source>
        <dbReference type="ARBA" id="ARBA00022692"/>
    </source>
</evidence>
<dbReference type="GO" id="GO:0016020">
    <property type="term" value="C:membrane"/>
    <property type="evidence" value="ECO:0007669"/>
    <property type="project" value="UniProtKB-SubCell"/>
</dbReference>
<dbReference type="PANTHER" id="PTHR11266:SF17">
    <property type="entry name" value="PROTEIN MPV17"/>
    <property type="match status" value="1"/>
</dbReference>
<accession>A0A1X7RSZ3</accession>
<dbReference type="InterPro" id="IPR007248">
    <property type="entry name" value="Mpv17_PMP22"/>
</dbReference>
<evidence type="ECO:0000256" key="2">
    <source>
        <dbReference type="ARBA" id="ARBA00006824"/>
    </source>
</evidence>
<dbReference type="GO" id="GO:0005739">
    <property type="term" value="C:mitochondrion"/>
    <property type="evidence" value="ECO:0007669"/>
    <property type="project" value="TreeGrafter"/>
</dbReference>
<evidence type="ECO:0000313" key="7">
    <source>
        <dbReference type="EMBL" id="SMQ50525.1"/>
    </source>
</evidence>
<evidence type="ECO:0000256" key="4">
    <source>
        <dbReference type="ARBA" id="ARBA00022989"/>
    </source>
</evidence>
<dbReference type="STRING" id="1276538.A0A1X7RSZ3"/>
<proteinExistence type="inferred from homology"/>
<dbReference type="Pfam" id="PF04117">
    <property type="entry name" value="Mpv17_PMP22"/>
    <property type="match status" value="1"/>
</dbReference>
<dbReference type="Proteomes" id="UP000215127">
    <property type="component" value="Chromosome 5"/>
</dbReference>